<dbReference type="OrthoDB" id="9796019at2"/>
<dbReference type="InterPro" id="IPR009057">
    <property type="entry name" value="Homeodomain-like_sf"/>
</dbReference>
<evidence type="ECO:0000256" key="1">
    <source>
        <dbReference type="ARBA" id="ARBA00023125"/>
    </source>
</evidence>
<dbReference type="PATRIC" id="fig|1136941.3.peg.3139"/>
<protein>
    <submittedName>
        <fullName evidence="3">Transcriptional regulator</fullName>
    </submittedName>
</protein>
<dbReference type="GO" id="GO:0000976">
    <property type="term" value="F:transcription cis-regulatory region binding"/>
    <property type="evidence" value="ECO:0007669"/>
    <property type="project" value="TreeGrafter"/>
</dbReference>
<reference evidence="4" key="1">
    <citation type="submission" date="2015-06" db="EMBL/GenBank/DDBJ databases">
        <title>Complete genome sequence and metabolic analysis of phthalate degradation pathway in Gordonia sp. QH-11.</title>
        <authorList>
            <person name="Jin D."/>
            <person name="Kong X."/>
            <person name="Bai Z."/>
        </authorList>
    </citation>
    <scope>NUCLEOTIDE SEQUENCE [LARGE SCALE GENOMIC DNA]</scope>
    <source>
        <strain evidence="4">QH-11</strain>
    </source>
</reference>
<name>A0A0N9N549_9ACTN</name>
<dbReference type="RefSeq" id="WP_062393691.1">
    <property type="nucleotide sequence ID" value="NZ_CP011853.1"/>
</dbReference>
<reference evidence="3 4" key="2">
    <citation type="journal article" date="2017" name="Int. J. Syst. Evol. Microbiol.">
        <title>Gordonia phthalatica sp. nov., a di-n-butyl phthalate-degrading bacterium isolated from activated sludge.</title>
        <authorList>
            <person name="Jin D."/>
            <person name="Kong X."/>
            <person name="Jia M."/>
            <person name="Yu X."/>
            <person name="Wang X."/>
            <person name="Zhuang X."/>
            <person name="Deng Y."/>
            <person name="Bai Z."/>
        </authorList>
    </citation>
    <scope>NUCLEOTIDE SEQUENCE [LARGE SCALE GENOMIC DNA]</scope>
    <source>
        <strain evidence="3 4">QH-11</strain>
    </source>
</reference>
<dbReference type="AlphaFoldDB" id="A0A0N9N549"/>
<dbReference type="SUPFAM" id="SSF46689">
    <property type="entry name" value="Homeodomain-like"/>
    <property type="match status" value="1"/>
</dbReference>
<evidence type="ECO:0000313" key="3">
    <source>
        <dbReference type="EMBL" id="ALG85605.1"/>
    </source>
</evidence>
<accession>A0A0N9N549</accession>
<dbReference type="InterPro" id="IPR050109">
    <property type="entry name" value="HTH-type_TetR-like_transc_reg"/>
</dbReference>
<feature type="domain" description="HTH tetR-type" evidence="2">
    <location>
        <begin position="19"/>
        <end position="63"/>
    </location>
</feature>
<dbReference type="EMBL" id="CP011853">
    <property type="protein sequence ID" value="ALG85605.1"/>
    <property type="molecule type" value="Genomic_DNA"/>
</dbReference>
<dbReference type="InterPro" id="IPR036271">
    <property type="entry name" value="Tet_transcr_reg_TetR-rel_C_sf"/>
</dbReference>
<organism evidence="3 4">
    <name type="scientific">Gordonia phthalatica</name>
    <dbReference type="NCBI Taxonomy" id="1136941"/>
    <lineage>
        <taxon>Bacteria</taxon>
        <taxon>Bacillati</taxon>
        <taxon>Actinomycetota</taxon>
        <taxon>Actinomycetes</taxon>
        <taxon>Mycobacteriales</taxon>
        <taxon>Gordoniaceae</taxon>
        <taxon>Gordonia</taxon>
    </lineage>
</organism>
<dbReference type="PANTHER" id="PTHR30055:SF230">
    <property type="entry name" value="TRANSCRIPTIONAL REGULATORY PROTEIN (PROBABLY TETR-FAMILY)-RELATED"/>
    <property type="match status" value="1"/>
</dbReference>
<proteinExistence type="predicted"/>
<gene>
    <name evidence="3" type="ORF">ACH46_15375</name>
</gene>
<evidence type="ECO:0000313" key="4">
    <source>
        <dbReference type="Proteomes" id="UP000063789"/>
    </source>
</evidence>
<dbReference type="PANTHER" id="PTHR30055">
    <property type="entry name" value="HTH-TYPE TRANSCRIPTIONAL REGULATOR RUTR"/>
    <property type="match status" value="1"/>
</dbReference>
<keyword evidence="4" id="KW-1185">Reference proteome</keyword>
<evidence type="ECO:0000259" key="2">
    <source>
        <dbReference type="Pfam" id="PF00440"/>
    </source>
</evidence>
<dbReference type="Proteomes" id="UP000063789">
    <property type="component" value="Chromosome"/>
</dbReference>
<dbReference type="SUPFAM" id="SSF48498">
    <property type="entry name" value="Tetracyclin repressor-like, C-terminal domain"/>
    <property type="match status" value="1"/>
</dbReference>
<keyword evidence="1" id="KW-0238">DNA-binding</keyword>
<dbReference type="Pfam" id="PF00440">
    <property type="entry name" value="TetR_N"/>
    <property type="match status" value="1"/>
</dbReference>
<dbReference type="STRING" id="1136941.ACH46_15375"/>
<dbReference type="KEGG" id="goq:ACH46_15375"/>
<sequence>METVNLGRPRDERIDRAVLQATLEELSEVSYTDFTLKAVAARAGTSVPAIRRRWPSKAHLVHQAVFPADVAIPPRRTDTGVRDEAAAIVDACAAMMSVPSVLRAITGLFSELAANDDLQRELTDRLRGAVWRDLTERFAEAARRDGIELEVDPGTLVESVFGGAMIAAMLRGSDGLDAAWRNDMTDLILTGIRP</sequence>
<dbReference type="InterPro" id="IPR001647">
    <property type="entry name" value="HTH_TetR"/>
</dbReference>
<dbReference type="Gene3D" id="1.10.357.10">
    <property type="entry name" value="Tetracycline Repressor, domain 2"/>
    <property type="match status" value="1"/>
</dbReference>
<dbReference type="GO" id="GO:0003700">
    <property type="term" value="F:DNA-binding transcription factor activity"/>
    <property type="evidence" value="ECO:0007669"/>
    <property type="project" value="TreeGrafter"/>
</dbReference>